<dbReference type="SUPFAM" id="SSF53335">
    <property type="entry name" value="S-adenosyl-L-methionine-dependent methyltransferases"/>
    <property type="match status" value="1"/>
</dbReference>
<dbReference type="eggNOG" id="ENOG502TCSI">
    <property type="taxonomic scope" value="Eukaryota"/>
</dbReference>
<protein>
    <submittedName>
        <fullName evidence="2">Methyltransf_11 domain-containing protein</fullName>
    </submittedName>
</protein>
<sequence length="308" mass="34764">MHVFDRMSFLPRSKLNSVQTLFLRAAPLVAHPSFCASSSSSHPHFHSPTCVVSSFLPLNKNLRRRYFSPIVQRVKFGKEQYDAIKKFEVQHHGDFWKLIMDKMGRSDGLSILDVSEEACLFALTLAENHPSNKLTVMASAVKPTFDFPANVDYHKGSIMRNADSIAQRGPFDLIIYNEISHEISDIDGLFKKLKTILKDGGQIVLFSRPKNPPLPVPDVCLMVWRKLATTKEELLASANAAQLNSTCFSAAVPISVDKVQWENILYSGCFPAIRNTPKCDERTIRDFCVAKSGKFEFEEKLLIVMLRK</sequence>
<dbReference type="AlphaFoldDB" id="A0A1I7TFM7"/>
<evidence type="ECO:0000313" key="2">
    <source>
        <dbReference type="WBParaSite" id="Csp11.Scaffold601.g5465.t2"/>
    </source>
</evidence>
<organism evidence="1 2">
    <name type="scientific">Caenorhabditis tropicalis</name>
    <dbReference type="NCBI Taxonomy" id="1561998"/>
    <lineage>
        <taxon>Eukaryota</taxon>
        <taxon>Metazoa</taxon>
        <taxon>Ecdysozoa</taxon>
        <taxon>Nematoda</taxon>
        <taxon>Chromadorea</taxon>
        <taxon>Rhabditida</taxon>
        <taxon>Rhabditina</taxon>
        <taxon>Rhabditomorpha</taxon>
        <taxon>Rhabditoidea</taxon>
        <taxon>Rhabditidae</taxon>
        <taxon>Peloderinae</taxon>
        <taxon>Caenorhabditis</taxon>
    </lineage>
</organism>
<name>A0A1I7TFM7_9PELO</name>
<accession>A0A1I7TFM7</accession>
<dbReference type="Proteomes" id="UP000095282">
    <property type="component" value="Unplaced"/>
</dbReference>
<dbReference type="InterPro" id="IPR029063">
    <property type="entry name" value="SAM-dependent_MTases_sf"/>
</dbReference>
<proteinExistence type="predicted"/>
<reference evidence="2" key="1">
    <citation type="submission" date="2016-11" db="UniProtKB">
        <authorList>
            <consortium name="WormBaseParasite"/>
        </authorList>
    </citation>
    <scope>IDENTIFICATION</scope>
</reference>
<keyword evidence="1" id="KW-1185">Reference proteome</keyword>
<dbReference type="Gene3D" id="3.40.50.150">
    <property type="entry name" value="Vaccinia Virus protein VP39"/>
    <property type="match status" value="1"/>
</dbReference>
<evidence type="ECO:0000313" key="1">
    <source>
        <dbReference type="Proteomes" id="UP000095282"/>
    </source>
</evidence>
<dbReference type="WBParaSite" id="Csp11.Scaffold601.g5465.t2">
    <property type="protein sequence ID" value="Csp11.Scaffold601.g5465.t2"/>
    <property type="gene ID" value="Csp11.Scaffold601.g5465"/>
</dbReference>